<feature type="domain" description="Major facilitator superfamily (MFS) profile" evidence="7">
    <location>
        <begin position="16"/>
        <end position="412"/>
    </location>
</feature>
<dbReference type="EMBL" id="LNYH01000149">
    <property type="protein sequence ID" value="KTD14405.1"/>
    <property type="molecule type" value="Genomic_DNA"/>
</dbReference>
<dbReference type="InterPro" id="IPR005829">
    <property type="entry name" value="Sugar_transporter_CS"/>
</dbReference>
<evidence type="ECO:0000313" key="8">
    <source>
        <dbReference type="EMBL" id="KTD14405.1"/>
    </source>
</evidence>
<dbReference type="AlphaFoldDB" id="A0A0W0V2V0"/>
<dbReference type="STRING" id="454.Lisr_2633"/>
<accession>A0A0W0V2V0</accession>
<evidence type="ECO:0000256" key="4">
    <source>
        <dbReference type="ARBA" id="ARBA00022989"/>
    </source>
</evidence>
<dbReference type="GO" id="GO:0022857">
    <property type="term" value="F:transmembrane transporter activity"/>
    <property type="evidence" value="ECO:0007669"/>
    <property type="project" value="InterPro"/>
</dbReference>
<organism evidence="8 9">
    <name type="scientific">Legionella israelensis</name>
    <dbReference type="NCBI Taxonomy" id="454"/>
    <lineage>
        <taxon>Bacteria</taxon>
        <taxon>Pseudomonadati</taxon>
        <taxon>Pseudomonadota</taxon>
        <taxon>Gammaproteobacteria</taxon>
        <taxon>Legionellales</taxon>
        <taxon>Legionellaceae</taxon>
        <taxon>Legionella</taxon>
    </lineage>
</organism>
<dbReference type="GO" id="GO:0016020">
    <property type="term" value="C:membrane"/>
    <property type="evidence" value="ECO:0007669"/>
    <property type="project" value="UniProtKB-SubCell"/>
</dbReference>
<keyword evidence="4 6" id="KW-1133">Transmembrane helix</keyword>
<dbReference type="PANTHER" id="PTHR42718:SF9">
    <property type="entry name" value="MAJOR FACILITATOR SUPERFAMILY MULTIDRUG TRANSPORTER MFSC"/>
    <property type="match status" value="1"/>
</dbReference>
<dbReference type="RefSeq" id="WP_058502902.1">
    <property type="nucleotide sequence ID" value="NZ_CAAAJA010000051.1"/>
</dbReference>
<comment type="subcellular location">
    <subcellularLocation>
        <location evidence="1">Membrane</location>
        <topology evidence="1">Multi-pass membrane protein</topology>
    </subcellularLocation>
</comment>
<reference evidence="8 9" key="1">
    <citation type="submission" date="2015-11" db="EMBL/GenBank/DDBJ databases">
        <title>Genomic analysis of 38 Legionella species identifies large and diverse effector repertoires.</title>
        <authorList>
            <person name="Burstein D."/>
            <person name="Amaro F."/>
            <person name="Zusman T."/>
            <person name="Lifshitz Z."/>
            <person name="Cohen O."/>
            <person name="Gilbert J.A."/>
            <person name="Pupko T."/>
            <person name="Shuman H.A."/>
            <person name="Segal G."/>
        </authorList>
    </citation>
    <scope>NUCLEOTIDE SEQUENCE [LARGE SCALE GENOMIC DNA]</scope>
    <source>
        <strain evidence="8 9">Bercovier 4</strain>
    </source>
</reference>
<dbReference type="InterPro" id="IPR020846">
    <property type="entry name" value="MFS_dom"/>
</dbReference>
<keyword evidence="2" id="KW-0813">Transport</keyword>
<dbReference type="Proteomes" id="UP000054761">
    <property type="component" value="Unassembled WGS sequence"/>
</dbReference>
<evidence type="ECO:0000256" key="3">
    <source>
        <dbReference type="ARBA" id="ARBA00022692"/>
    </source>
</evidence>
<feature type="transmembrane region" description="Helical" evidence="6">
    <location>
        <begin position="106"/>
        <end position="128"/>
    </location>
</feature>
<dbReference type="SUPFAM" id="SSF103473">
    <property type="entry name" value="MFS general substrate transporter"/>
    <property type="match status" value="1"/>
</dbReference>
<protein>
    <submittedName>
        <fullName evidence="8">Multidrug efflux system protein</fullName>
    </submittedName>
</protein>
<evidence type="ECO:0000256" key="6">
    <source>
        <dbReference type="SAM" id="Phobius"/>
    </source>
</evidence>
<feature type="transmembrane region" description="Helical" evidence="6">
    <location>
        <begin position="82"/>
        <end position="100"/>
    </location>
</feature>
<evidence type="ECO:0000313" key="9">
    <source>
        <dbReference type="Proteomes" id="UP000054761"/>
    </source>
</evidence>
<feature type="transmembrane region" description="Helical" evidence="6">
    <location>
        <begin position="12"/>
        <end position="31"/>
    </location>
</feature>
<feature type="transmembrane region" description="Helical" evidence="6">
    <location>
        <begin position="293"/>
        <end position="315"/>
    </location>
</feature>
<dbReference type="PROSITE" id="PS50850">
    <property type="entry name" value="MFS"/>
    <property type="match status" value="1"/>
</dbReference>
<dbReference type="Gene3D" id="1.20.1720.10">
    <property type="entry name" value="Multidrug resistance protein D"/>
    <property type="match status" value="1"/>
</dbReference>
<feature type="transmembrane region" description="Helical" evidence="6">
    <location>
        <begin position="260"/>
        <end position="281"/>
    </location>
</feature>
<dbReference type="InterPro" id="IPR036259">
    <property type="entry name" value="MFS_trans_sf"/>
</dbReference>
<dbReference type="InterPro" id="IPR011701">
    <property type="entry name" value="MFS"/>
</dbReference>
<feature type="transmembrane region" description="Helical" evidence="6">
    <location>
        <begin position="357"/>
        <end position="379"/>
    </location>
</feature>
<evidence type="ECO:0000256" key="1">
    <source>
        <dbReference type="ARBA" id="ARBA00004141"/>
    </source>
</evidence>
<dbReference type="PROSITE" id="PS00216">
    <property type="entry name" value="SUGAR_TRANSPORT_1"/>
    <property type="match status" value="1"/>
</dbReference>
<dbReference type="Pfam" id="PF07690">
    <property type="entry name" value="MFS_1"/>
    <property type="match status" value="1"/>
</dbReference>
<keyword evidence="5 6" id="KW-0472">Membrane</keyword>
<feature type="transmembrane region" description="Helical" evidence="6">
    <location>
        <begin position="227"/>
        <end position="254"/>
    </location>
</feature>
<evidence type="ECO:0000256" key="5">
    <source>
        <dbReference type="ARBA" id="ARBA00023136"/>
    </source>
</evidence>
<gene>
    <name evidence="8" type="primary">cmr</name>
    <name evidence="8" type="ORF">Lisr_2633</name>
</gene>
<feature type="transmembrane region" description="Helical" evidence="6">
    <location>
        <begin position="51"/>
        <end position="70"/>
    </location>
</feature>
<dbReference type="OrthoDB" id="9814303at2"/>
<evidence type="ECO:0000259" key="7">
    <source>
        <dbReference type="PROSITE" id="PS50850"/>
    </source>
</evidence>
<dbReference type="PANTHER" id="PTHR42718">
    <property type="entry name" value="MAJOR FACILITATOR SUPERFAMILY MULTIDRUG TRANSPORTER MFSC"/>
    <property type="match status" value="1"/>
</dbReference>
<sequence length="417" mass="46173">MVQPLIHISRKQALIFAAFLVLYEFLTYIANDMIMPGMIKVVNSFNAPESVVANSLTAYVLGGASLQLFLGPISDRYGRRPVMLTGVVIFFLCTVFIASSNSMEQFIIARFFQGMGLCFIGVIGYATLQEIFAEVDAVKLIAIMANVSILAPLLGPLLGSIFIHFFTWRLIFVCIASFTLLALWGLWHFMPEPVGQTKRDGEIIPRVSLLPRTIAHNYKQLFVNRSFFLGSVAMGVLTVPCICWIALAPVMLMAEAKLTVIQYALWQLPVFGASILGNWTLHYLSSHYTLRYILAIGSIISLVSLLMVCLLSFLIPHSFLGLMPGLIFYFFGLGISNGPLGRLILFSTPVAKGTASALMTMILMCLLALGIEIANLLYFQHDNQILANYFALTGILYIIVISLAFYLNPKPHNGRTE</sequence>
<proteinExistence type="predicted"/>
<evidence type="ECO:0000256" key="2">
    <source>
        <dbReference type="ARBA" id="ARBA00022448"/>
    </source>
</evidence>
<keyword evidence="9" id="KW-1185">Reference proteome</keyword>
<feature type="transmembrane region" description="Helical" evidence="6">
    <location>
        <begin position="385"/>
        <end position="407"/>
    </location>
</feature>
<feature type="transmembrane region" description="Helical" evidence="6">
    <location>
        <begin position="327"/>
        <end position="345"/>
    </location>
</feature>
<name>A0A0W0V2V0_9GAMM</name>
<dbReference type="PATRIC" id="fig|454.4.peg.2890"/>
<feature type="transmembrane region" description="Helical" evidence="6">
    <location>
        <begin position="170"/>
        <end position="189"/>
    </location>
</feature>
<comment type="caution">
    <text evidence="8">The sequence shown here is derived from an EMBL/GenBank/DDBJ whole genome shotgun (WGS) entry which is preliminary data.</text>
</comment>
<feature type="transmembrane region" description="Helical" evidence="6">
    <location>
        <begin position="140"/>
        <end position="164"/>
    </location>
</feature>
<keyword evidence="3 6" id="KW-0812">Transmembrane</keyword>